<dbReference type="Gene3D" id="3.40.50.1000">
    <property type="entry name" value="HAD superfamily/HAD-like"/>
    <property type="match status" value="1"/>
</dbReference>
<dbReference type="InterPro" id="IPR006379">
    <property type="entry name" value="HAD-SF_hydro_IIB"/>
</dbReference>
<dbReference type="GO" id="GO:0016791">
    <property type="term" value="F:phosphatase activity"/>
    <property type="evidence" value="ECO:0007669"/>
    <property type="project" value="UniProtKB-ARBA"/>
</dbReference>
<dbReference type="PANTHER" id="PTHR10000">
    <property type="entry name" value="PHOSPHOSERINE PHOSPHATASE"/>
    <property type="match status" value="1"/>
</dbReference>
<dbReference type="SFLD" id="SFLDS00003">
    <property type="entry name" value="Haloacid_Dehalogenase"/>
    <property type="match status" value="1"/>
</dbReference>
<gene>
    <name evidence="1" type="ORF">H9757_07540</name>
</gene>
<protein>
    <submittedName>
        <fullName evidence="1">Cof-type HAD-IIB family hydrolase</fullName>
    </submittedName>
</protein>
<dbReference type="AlphaFoldDB" id="A0A9D2NUW0"/>
<dbReference type="Gene3D" id="3.30.1240.10">
    <property type="match status" value="1"/>
</dbReference>
<dbReference type="InterPro" id="IPR000150">
    <property type="entry name" value="Cof"/>
</dbReference>
<organism evidence="1 2">
    <name type="scientific">Candidatus Mediterraneibacter faecigallinarum</name>
    <dbReference type="NCBI Taxonomy" id="2838669"/>
    <lineage>
        <taxon>Bacteria</taxon>
        <taxon>Bacillati</taxon>
        <taxon>Bacillota</taxon>
        <taxon>Clostridia</taxon>
        <taxon>Lachnospirales</taxon>
        <taxon>Lachnospiraceae</taxon>
        <taxon>Mediterraneibacter</taxon>
    </lineage>
</organism>
<dbReference type="GO" id="GO:0005829">
    <property type="term" value="C:cytosol"/>
    <property type="evidence" value="ECO:0007669"/>
    <property type="project" value="TreeGrafter"/>
</dbReference>
<proteinExistence type="predicted"/>
<sequence length="264" mass="29946">MEKSVLFFDIDGTILSEITREIPEDAARALKAAQAAGHLLFINTGRTVCSVPAEIRRLKFDGYLCGCGTYLLYGEELLFEHELPEERGRAIIKKAIECRLDCVAEGREDVYFPERTSRFENLEQSRRYFRSRGMAMGETLERGGFTYDKLFVYSDRESDLKTFLDYIEEDMEAIDRGGSTYEVIQKGFSKATACEFILEHLGIPKERAYVFGDSSNDLAMFEYADHAIAMGAHSPVLDPYTEYVTGKVEEGGLAHALRHYGFIQ</sequence>
<comment type="caution">
    <text evidence="1">The sequence shown here is derived from an EMBL/GenBank/DDBJ whole genome shotgun (WGS) entry which is preliminary data.</text>
</comment>
<dbReference type="NCBIfam" id="TIGR00099">
    <property type="entry name" value="Cof-subfamily"/>
    <property type="match status" value="1"/>
</dbReference>
<dbReference type="InterPro" id="IPR036412">
    <property type="entry name" value="HAD-like_sf"/>
</dbReference>
<dbReference type="InterPro" id="IPR023214">
    <property type="entry name" value="HAD_sf"/>
</dbReference>
<reference evidence="1" key="2">
    <citation type="submission" date="2021-04" db="EMBL/GenBank/DDBJ databases">
        <authorList>
            <person name="Gilroy R."/>
        </authorList>
    </citation>
    <scope>NUCLEOTIDE SEQUENCE</scope>
    <source>
        <strain evidence="1">ChiGjej1B1-1692</strain>
    </source>
</reference>
<keyword evidence="1" id="KW-0378">Hydrolase</keyword>
<dbReference type="SUPFAM" id="SSF56784">
    <property type="entry name" value="HAD-like"/>
    <property type="match status" value="1"/>
</dbReference>
<dbReference type="Proteomes" id="UP000823894">
    <property type="component" value="Unassembled WGS sequence"/>
</dbReference>
<reference evidence="1" key="1">
    <citation type="journal article" date="2021" name="PeerJ">
        <title>Extensive microbial diversity within the chicken gut microbiome revealed by metagenomics and culture.</title>
        <authorList>
            <person name="Gilroy R."/>
            <person name="Ravi A."/>
            <person name="Getino M."/>
            <person name="Pursley I."/>
            <person name="Horton D.L."/>
            <person name="Alikhan N.F."/>
            <person name="Baker D."/>
            <person name="Gharbi K."/>
            <person name="Hall N."/>
            <person name="Watson M."/>
            <person name="Adriaenssens E.M."/>
            <person name="Foster-Nyarko E."/>
            <person name="Jarju S."/>
            <person name="Secka A."/>
            <person name="Antonio M."/>
            <person name="Oren A."/>
            <person name="Chaudhuri R.R."/>
            <person name="La Ragione R."/>
            <person name="Hildebrand F."/>
            <person name="Pallen M.J."/>
        </authorList>
    </citation>
    <scope>NUCLEOTIDE SEQUENCE</scope>
    <source>
        <strain evidence="1">ChiGjej1B1-1692</strain>
    </source>
</reference>
<evidence type="ECO:0000313" key="1">
    <source>
        <dbReference type="EMBL" id="HJC38897.1"/>
    </source>
</evidence>
<dbReference type="PROSITE" id="PS01228">
    <property type="entry name" value="COF_1"/>
    <property type="match status" value="1"/>
</dbReference>
<dbReference type="PANTHER" id="PTHR10000:SF25">
    <property type="entry name" value="PHOSPHATASE YKRA-RELATED"/>
    <property type="match status" value="1"/>
</dbReference>
<dbReference type="SFLD" id="SFLDG01140">
    <property type="entry name" value="C2.B:_Phosphomannomutase_and_P"/>
    <property type="match status" value="1"/>
</dbReference>
<evidence type="ECO:0000313" key="2">
    <source>
        <dbReference type="Proteomes" id="UP000823894"/>
    </source>
</evidence>
<dbReference type="NCBIfam" id="TIGR01484">
    <property type="entry name" value="HAD-SF-IIB"/>
    <property type="match status" value="1"/>
</dbReference>
<accession>A0A9D2NUW0</accession>
<dbReference type="GO" id="GO:0000287">
    <property type="term" value="F:magnesium ion binding"/>
    <property type="evidence" value="ECO:0007669"/>
    <property type="project" value="TreeGrafter"/>
</dbReference>
<dbReference type="EMBL" id="DWWK01000112">
    <property type="protein sequence ID" value="HJC38897.1"/>
    <property type="molecule type" value="Genomic_DNA"/>
</dbReference>
<name>A0A9D2NUW0_9FIRM</name>
<dbReference type="Pfam" id="PF08282">
    <property type="entry name" value="Hydrolase_3"/>
    <property type="match status" value="1"/>
</dbReference>